<protein>
    <submittedName>
        <fullName evidence="1">RCG35653</fullName>
    </submittedName>
</protein>
<dbReference type="Proteomes" id="UP000234681">
    <property type="component" value="Chromosome 9"/>
</dbReference>
<reference evidence="2" key="1">
    <citation type="submission" date="2005-09" db="EMBL/GenBank/DDBJ databases">
        <authorList>
            <person name="Mural R.J."/>
            <person name="Li P.W."/>
            <person name="Adams M.D."/>
            <person name="Amanatides P.G."/>
            <person name="Baden-Tillson H."/>
            <person name="Barnstead M."/>
            <person name="Chin S.H."/>
            <person name="Dew I."/>
            <person name="Evans C.A."/>
            <person name="Ferriera S."/>
            <person name="Flanigan M."/>
            <person name="Fosler C."/>
            <person name="Glodek A."/>
            <person name="Gu Z."/>
            <person name="Holt R.A."/>
            <person name="Jennings D."/>
            <person name="Kraft C.L."/>
            <person name="Lu F."/>
            <person name="Nguyen T."/>
            <person name="Nusskern D.R."/>
            <person name="Pfannkoch C.M."/>
            <person name="Sitter C."/>
            <person name="Sutton G.G."/>
            <person name="Venter J.C."/>
            <person name="Wang Z."/>
            <person name="Woodage T."/>
            <person name="Zheng X.H."/>
            <person name="Zhong F."/>
        </authorList>
    </citation>
    <scope>NUCLEOTIDE SEQUENCE [LARGE SCALE GENOMIC DNA]</scope>
    <source>
        <strain>BN</strain>
        <strain evidence="2">Sprague-Dawley</strain>
    </source>
</reference>
<organism evidence="1 2">
    <name type="scientific">Rattus norvegicus</name>
    <name type="common">Rat</name>
    <dbReference type="NCBI Taxonomy" id="10116"/>
    <lineage>
        <taxon>Eukaryota</taxon>
        <taxon>Metazoa</taxon>
        <taxon>Chordata</taxon>
        <taxon>Craniata</taxon>
        <taxon>Vertebrata</taxon>
        <taxon>Euteleostomi</taxon>
        <taxon>Mammalia</taxon>
        <taxon>Eutheria</taxon>
        <taxon>Euarchontoglires</taxon>
        <taxon>Glires</taxon>
        <taxon>Rodentia</taxon>
        <taxon>Myomorpha</taxon>
        <taxon>Muroidea</taxon>
        <taxon>Muridae</taxon>
        <taxon>Murinae</taxon>
        <taxon>Rattus</taxon>
    </lineage>
</organism>
<gene>
    <name evidence="1" type="ORF">rCG_35653</name>
</gene>
<accession>A6KF61</accession>
<dbReference type="EMBL" id="CH474043">
    <property type="protein sequence ID" value="EDL90913.1"/>
    <property type="molecule type" value="Genomic_DNA"/>
</dbReference>
<evidence type="ECO:0000313" key="1">
    <source>
        <dbReference type="EMBL" id="EDL90913.1"/>
    </source>
</evidence>
<evidence type="ECO:0000313" key="2">
    <source>
        <dbReference type="Proteomes" id="UP000234681"/>
    </source>
</evidence>
<name>A6KF61_RAT</name>
<proteinExistence type="predicted"/>
<dbReference type="AlphaFoldDB" id="A6KF61"/>
<sequence>MSCKDTALTSRGRIQWLLNKEDAANKHGTCETKHKREYTATRISICAPAIPASLQQTPQGVALLSPNWILIHFLSVSQGPGPAQPL</sequence>